<keyword evidence="1" id="KW-0472">Membrane</keyword>
<organism evidence="2 3">
    <name type="scientific">Pseudoxanthomonas suwonensis</name>
    <dbReference type="NCBI Taxonomy" id="314722"/>
    <lineage>
        <taxon>Bacteria</taxon>
        <taxon>Pseudomonadati</taxon>
        <taxon>Pseudomonadota</taxon>
        <taxon>Gammaproteobacteria</taxon>
        <taxon>Lysobacterales</taxon>
        <taxon>Lysobacteraceae</taxon>
        <taxon>Pseudoxanthomonas</taxon>
    </lineage>
</organism>
<keyword evidence="1" id="KW-1133">Transmembrane helix</keyword>
<gene>
    <name evidence="2" type="ORF">WQ53_09615</name>
</gene>
<keyword evidence="1" id="KW-0812">Transmembrane</keyword>
<feature type="transmembrane region" description="Helical" evidence="1">
    <location>
        <begin position="55"/>
        <end position="79"/>
    </location>
</feature>
<proteinExistence type="predicted"/>
<protein>
    <recommendedName>
        <fullName evidence="4">DUF1440 domain-containing protein</fullName>
    </recommendedName>
</protein>
<dbReference type="PATRIC" id="fig|314722.6.peg.2063"/>
<evidence type="ECO:0008006" key="4">
    <source>
        <dbReference type="Google" id="ProtNLM"/>
    </source>
</evidence>
<evidence type="ECO:0000313" key="2">
    <source>
        <dbReference type="EMBL" id="AKC86969.1"/>
    </source>
</evidence>
<dbReference type="AlphaFoldDB" id="A0A0E3Z1V9"/>
<evidence type="ECO:0000256" key="1">
    <source>
        <dbReference type="SAM" id="Phobius"/>
    </source>
</evidence>
<feature type="transmembrane region" description="Helical" evidence="1">
    <location>
        <begin position="21"/>
        <end position="43"/>
    </location>
</feature>
<evidence type="ECO:0000313" key="3">
    <source>
        <dbReference type="Proteomes" id="UP000033067"/>
    </source>
</evidence>
<sequence length="155" mass="16310">MALSLPRAVAVATAVAGTLDILAAFLLAWLAGIGPAAVLRFVASGPFPAATKGGAHWAVVGLAVHYGIMTAMALVFLAAARRLPAIAARPLAWGMTYGLGLWVVMYWIVRPLRWPGMWPRIGLATTVPELVCHMVLVGLTFGIVARAMLARPGRS</sequence>
<keyword evidence="3" id="KW-1185">Reference proteome</keyword>
<reference evidence="2 3" key="1">
    <citation type="journal article" date="2015" name="Genome Announc.">
        <title>Complete Genome Sequence of Pseudoxanthomonas suwonensis Strain J1, a Cellulose-Degrading Bacterium Isolated from Leaf- and Wood-Enriched Soil.</title>
        <authorList>
            <person name="Hou L."/>
            <person name="Jiang J."/>
            <person name="Xu Z."/>
            <person name="Zhou Y."/>
            <person name="Leung F.C."/>
        </authorList>
    </citation>
    <scope>NUCLEOTIDE SEQUENCE [LARGE SCALE GENOMIC DNA]</scope>
    <source>
        <strain evidence="2 3">J1</strain>
    </source>
</reference>
<feature type="transmembrane region" description="Helical" evidence="1">
    <location>
        <begin position="121"/>
        <end position="145"/>
    </location>
</feature>
<feature type="transmembrane region" description="Helical" evidence="1">
    <location>
        <begin position="91"/>
        <end position="109"/>
    </location>
</feature>
<dbReference type="RefSeq" id="WP_052631954.1">
    <property type="nucleotide sequence ID" value="NZ_CP011144.1"/>
</dbReference>
<dbReference type="KEGG" id="psuw:WQ53_09615"/>
<dbReference type="Proteomes" id="UP000033067">
    <property type="component" value="Chromosome"/>
</dbReference>
<accession>A0A0E3Z1V9</accession>
<dbReference type="EMBL" id="CP011144">
    <property type="protein sequence ID" value="AKC86969.1"/>
    <property type="molecule type" value="Genomic_DNA"/>
</dbReference>
<name>A0A0E3Z1V9_9GAMM</name>